<comment type="catalytic activity">
    <reaction evidence="1">
        <text>ATP + protein L-histidine = ADP + protein N-phospho-L-histidine.</text>
        <dbReference type="EC" id="2.7.13.3"/>
    </reaction>
</comment>
<keyword evidence="8 15" id="KW-0812">Transmembrane</keyword>
<keyword evidence="14 15" id="KW-0472">Membrane</keyword>
<evidence type="ECO:0000256" key="13">
    <source>
        <dbReference type="ARBA" id="ARBA00023012"/>
    </source>
</evidence>
<dbReference type="EC" id="2.7.13.3" evidence="3"/>
<keyword evidence="4" id="KW-1003">Cell membrane</keyword>
<feature type="domain" description="Histidine kinase" evidence="16">
    <location>
        <begin position="250"/>
        <end position="446"/>
    </location>
</feature>
<dbReference type="PANTHER" id="PTHR44936">
    <property type="entry name" value="SENSOR PROTEIN CREC"/>
    <property type="match status" value="1"/>
</dbReference>
<dbReference type="PANTHER" id="PTHR44936:SF5">
    <property type="entry name" value="SENSOR HISTIDINE KINASE ENVZ"/>
    <property type="match status" value="1"/>
</dbReference>
<dbReference type="Gene3D" id="1.10.287.130">
    <property type="match status" value="1"/>
</dbReference>
<evidence type="ECO:0000256" key="9">
    <source>
        <dbReference type="ARBA" id="ARBA00022741"/>
    </source>
</evidence>
<dbReference type="GO" id="GO:0000155">
    <property type="term" value="F:phosphorelay sensor kinase activity"/>
    <property type="evidence" value="ECO:0007669"/>
    <property type="project" value="InterPro"/>
</dbReference>
<dbReference type="EMBL" id="RCWN01000001">
    <property type="protein sequence ID" value="RLQ89520.1"/>
    <property type="molecule type" value="Genomic_DNA"/>
</dbReference>
<dbReference type="PROSITE" id="PS50109">
    <property type="entry name" value="HIS_KIN"/>
    <property type="match status" value="1"/>
</dbReference>
<keyword evidence="7" id="KW-0808">Transferase</keyword>
<accession>A0A3L7JG93</accession>
<dbReference type="InterPro" id="IPR003594">
    <property type="entry name" value="HATPase_dom"/>
</dbReference>
<keyword evidence="12 15" id="KW-1133">Transmembrane helix</keyword>
<proteinExistence type="predicted"/>
<keyword evidence="10" id="KW-0418">Kinase</keyword>
<dbReference type="CDD" id="cd00082">
    <property type="entry name" value="HisKA"/>
    <property type="match status" value="1"/>
</dbReference>
<dbReference type="SMART" id="SM00388">
    <property type="entry name" value="HisKA"/>
    <property type="match status" value="1"/>
</dbReference>
<evidence type="ECO:0000256" key="7">
    <source>
        <dbReference type="ARBA" id="ARBA00022679"/>
    </source>
</evidence>
<evidence type="ECO:0000256" key="14">
    <source>
        <dbReference type="ARBA" id="ARBA00023136"/>
    </source>
</evidence>
<evidence type="ECO:0000313" key="18">
    <source>
        <dbReference type="EMBL" id="RLQ89520.1"/>
    </source>
</evidence>
<dbReference type="SUPFAM" id="SSF55874">
    <property type="entry name" value="ATPase domain of HSP90 chaperone/DNA topoisomerase II/histidine kinase"/>
    <property type="match status" value="1"/>
</dbReference>
<dbReference type="InterPro" id="IPR050980">
    <property type="entry name" value="2C_sensor_his_kinase"/>
</dbReference>
<keyword evidence="13" id="KW-0902">Two-component regulatory system</keyword>
<dbReference type="Proteomes" id="UP000281094">
    <property type="component" value="Unassembled WGS sequence"/>
</dbReference>
<evidence type="ECO:0000256" key="10">
    <source>
        <dbReference type="ARBA" id="ARBA00022777"/>
    </source>
</evidence>
<dbReference type="InterPro" id="IPR003661">
    <property type="entry name" value="HisK_dim/P_dom"/>
</dbReference>
<dbReference type="PRINTS" id="PR00344">
    <property type="entry name" value="BCTRLSENSOR"/>
</dbReference>
<evidence type="ECO:0000256" key="6">
    <source>
        <dbReference type="ARBA" id="ARBA00022553"/>
    </source>
</evidence>
<reference evidence="18 19" key="1">
    <citation type="submission" date="2018-10" db="EMBL/GenBank/DDBJ databases">
        <title>Notoacmeibacter sp. M2BS9Y-3-1, whole genome shotgun sequence.</title>
        <authorList>
            <person name="Tuo L."/>
        </authorList>
    </citation>
    <scope>NUCLEOTIDE SEQUENCE [LARGE SCALE GENOMIC DNA]</scope>
    <source>
        <strain evidence="18 19">M2BS9Y-3-1</strain>
    </source>
</reference>
<evidence type="ECO:0000256" key="2">
    <source>
        <dbReference type="ARBA" id="ARBA00004429"/>
    </source>
</evidence>
<keyword evidence="19" id="KW-1185">Reference proteome</keyword>
<keyword evidence="11" id="KW-0067">ATP-binding</keyword>
<dbReference type="GO" id="GO:0005886">
    <property type="term" value="C:plasma membrane"/>
    <property type="evidence" value="ECO:0007669"/>
    <property type="project" value="UniProtKB-SubCell"/>
</dbReference>
<dbReference type="GO" id="GO:0005524">
    <property type="term" value="F:ATP binding"/>
    <property type="evidence" value="ECO:0007669"/>
    <property type="project" value="UniProtKB-KW"/>
</dbReference>
<organism evidence="18 19">
    <name type="scientific">Notoacmeibacter ruber</name>
    <dbReference type="NCBI Taxonomy" id="2670375"/>
    <lineage>
        <taxon>Bacteria</taxon>
        <taxon>Pseudomonadati</taxon>
        <taxon>Pseudomonadota</taxon>
        <taxon>Alphaproteobacteria</taxon>
        <taxon>Hyphomicrobiales</taxon>
        <taxon>Notoacmeibacteraceae</taxon>
        <taxon>Notoacmeibacter</taxon>
    </lineage>
</organism>
<comment type="subcellular location">
    <subcellularLocation>
        <location evidence="2">Cell inner membrane</location>
        <topology evidence="2">Multi-pass membrane protein</topology>
    </subcellularLocation>
</comment>
<evidence type="ECO:0000259" key="17">
    <source>
        <dbReference type="PROSITE" id="PS50885"/>
    </source>
</evidence>
<keyword evidence="9" id="KW-0547">Nucleotide-binding</keyword>
<feature type="transmembrane region" description="Helical" evidence="15">
    <location>
        <begin position="20"/>
        <end position="44"/>
    </location>
</feature>
<sequence length="446" mass="50541">MRDGWRSFWRPIFHRLPKRLYARSLIIVIAPMLLLQSVVALVFMERHWNRVTEMLSDRVSQEIAAVIDLIEADGRSLDMERITQIARQRFDLQVELLPPTPLPSATSQPFFSLLDSVLSERIEDNIGRPFWIDTVGQSRFVEIRIALDDAVLRIVTNRNQAYANNSEIFIFWMVGASVVLIAVAVIFLRQQIRPIQHLAAAAESFGKGQPMPTEFRPRGAEEVRRASLAFIQMRERIERQIEQRTAMLAGVSHDLRTILTRFKLQLALAAEETDTEALERDVADMQTMLEAYLDFARGDNEEAVAPFDLAAFFETMAEEAELKGCDAVCHIEGDPQFTVRPIAFGRMLHNIVANAMRHGDHIRLSAFRLERTITIRIEDNGPGVAEEHYDVIFRPFTRLDDARNLDQSGTGLGLSIARDIARSHGGDIKLEKSEMGGLAVTVRLPL</sequence>
<protein>
    <recommendedName>
        <fullName evidence="3">histidine kinase</fullName>
        <ecNumber evidence="3">2.7.13.3</ecNumber>
    </recommendedName>
</protein>
<evidence type="ECO:0000256" key="1">
    <source>
        <dbReference type="ARBA" id="ARBA00000085"/>
    </source>
</evidence>
<dbReference type="AlphaFoldDB" id="A0A3L7JG93"/>
<dbReference type="SMART" id="SM00387">
    <property type="entry name" value="HATPase_c"/>
    <property type="match status" value="1"/>
</dbReference>
<evidence type="ECO:0000259" key="16">
    <source>
        <dbReference type="PROSITE" id="PS50109"/>
    </source>
</evidence>
<dbReference type="InterPro" id="IPR004358">
    <property type="entry name" value="Sig_transdc_His_kin-like_C"/>
</dbReference>
<keyword evidence="5" id="KW-0997">Cell inner membrane</keyword>
<dbReference type="InterPro" id="IPR036097">
    <property type="entry name" value="HisK_dim/P_sf"/>
</dbReference>
<evidence type="ECO:0000313" key="19">
    <source>
        <dbReference type="Proteomes" id="UP000281094"/>
    </source>
</evidence>
<name>A0A3L7JG93_9HYPH</name>
<evidence type="ECO:0000256" key="11">
    <source>
        <dbReference type="ARBA" id="ARBA00022840"/>
    </source>
</evidence>
<dbReference type="InterPro" id="IPR005467">
    <property type="entry name" value="His_kinase_dom"/>
</dbReference>
<evidence type="ECO:0000256" key="4">
    <source>
        <dbReference type="ARBA" id="ARBA00022475"/>
    </source>
</evidence>
<dbReference type="Gene3D" id="3.30.565.10">
    <property type="entry name" value="Histidine kinase-like ATPase, C-terminal domain"/>
    <property type="match status" value="1"/>
</dbReference>
<comment type="caution">
    <text evidence="18">The sequence shown here is derived from an EMBL/GenBank/DDBJ whole genome shotgun (WGS) entry which is preliminary data.</text>
</comment>
<dbReference type="Pfam" id="PF00512">
    <property type="entry name" value="HisKA"/>
    <property type="match status" value="1"/>
</dbReference>
<evidence type="ECO:0000256" key="8">
    <source>
        <dbReference type="ARBA" id="ARBA00022692"/>
    </source>
</evidence>
<dbReference type="InterPro" id="IPR036890">
    <property type="entry name" value="HATPase_C_sf"/>
</dbReference>
<gene>
    <name evidence="18" type="ORF">D8780_09010</name>
</gene>
<feature type="transmembrane region" description="Helical" evidence="15">
    <location>
        <begin position="168"/>
        <end position="188"/>
    </location>
</feature>
<keyword evidence="6" id="KW-0597">Phosphoprotein</keyword>
<dbReference type="PROSITE" id="PS50885">
    <property type="entry name" value="HAMP"/>
    <property type="match status" value="1"/>
</dbReference>
<feature type="domain" description="HAMP" evidence="17">
    <location>
        <begin position="189"/>
        <end position="242"/>
    </location>
</feature>
<dbReference type="Pfam" id="PF02518">
    <property type="entry name" value="HATPase_c"/>
    <property type="match status" value="1"/>
</dbReference>
<evidence type="ECO:0000256" key="5">
    <source>
        <dbReference type="ARBA" id="ARBA00022519"/>
    </source>
</evidence>
<dbReference type="InterPro" id="IPR003660">
    <property type="entry name" value="HAMP_dom"/>
</dbReference>
<evidence type="ECO:0000256" key="12">
    <source>
        <dbReference type="ARBA" id="ARBA00022989"/>
    </source>
</evidence>
<evidence type="ECO:0000256" key="15">
    <source>
        <dbReference type="SAM" id="Phobius"/>
    </source>
</evidence>
<evidence type="ECO:0000256" key="3">
    <source>
        <dbReference type="ARBA" id="ARBA00012438"/>
    </source>
</evidence>
<dbReference type="SUPFAM" id="SSF47384">
    <property type="entry name" value="Homodimeric domain of signal transducing histidine kinase"/>
    <property type="match status" value="1"/>
</dbReference>